<sequence>MTKQDIKMFLLGGLSGGTLVGLICLGIGAMLWNVSITVSRQAPASPPASPARATPTPAETESLRYALDGYCPVTLVENAEWKMGDYQYRQRYGTQVFLFAGREAQASFLEDPTRYVPALDGYDVVMAKDEGKTSRGKRKHGLTYHDRIYLFASEKSLQQFNTDPDLYAGYSVETLD</sequence>
<dbReference type="EMBL" id="PUIB01000018">
    <property type="protein sequence ID" value="PQO33127.1"/>
    <property type="molecule type" value="Genomic_DNA"/>
</dbReference>
<evidence type="ECO:0008006" key="4">
    <source>
        <dbReference type="Google" id="ProtNLM"/>
    </source>
</evidence>
<dbReference type="OrthoDB" id="244344at2"/>
<reference evidence="2 3" key="1">
    <citation type="submission" date="2018-02" db="EMBL/GenBank/DDBJ databases">
        <title>Comparative genomes isolates from brazilian mangrove.</title>
        <authorList>
            <person name="Araujo J.E."/>
            <person name="Taketani R.G."/>
            <person name="Silva M.C.P."/>
            <person name="Loureco M.V."/>
            <person name="Andreote F.D."/>
        </authorList>
    </citation>
    <scope>NUCLEOTIDE SEQUENCE [LARGE SCALE GENOMIC DNA]</scope>
    <source>
        <strain evidence="2 3">NAP PRIS-MGV</strain>
    </source>
</reference>
<accession>A0A2S8FLU7</accession>
<dbReference type="RefSeq" id="WP_105356331.1">
    <property type="nucleotide sequence ID" value="NZ_PUIB01000018.1"/>
</dbReference>
<keyword evidence="1" id="KW-0472">Membrane</keyword>
<proteinExistence type="predicted"/>
<evidence type="ECO:0000313" key="2">
    <source>
        <dbReference type="EMBL" id="PQO33127.1"/>
    </source>
</evidence>
<feature type="transmembrane region" description="Helical" evidence="1">
    <location>
        <begin position="9"/>
        <end position="32"/>
    </location>
</feature>
<evidence type="ECO:0000313" key="3">
    <source>
        <dbReference type="Proteomes" id="UP000239388"/>
    </source>
</evidence>
<keyword evidence="1" id="KW-0812">Transmembrane</keyword>
<dbReference type="Proteomes" id="UP000239388">
    <property type="component" value="Unassembled WGS sequence"/>
</dbReference>
<evidence type="ECO:0000256" key="1">
    <source>
        <dbReference type="SAM" id="Phobius"/>
    </source>
</evidence>
<organism evidence="2 3">
    <name type="scientific">Blastopirellula marina</name>
    <dbReference type="NCBI Taxonomy" id="124"/>
    <lineage>
        <taxon>Bacteria</taxon>
        <taxon>Pseudomonadati</taxon>
        <taxon>Planctomycetota</taxon>
        <taxon>Planctomycetia</taxon>
        <taxon>Pirellulales</taxon>
        <taxon>Pirellulaceae</taxon>
        <taxon>Blastopirellula</taxon>
    </lineage>
</organism>
<keyword evidence="1" id="KW-1133">Transmembrane helix</keyword>
<name>A0A2S8FLU7_9BACT</name>
<comment type="caution">
    <text evidence="2">The sequence shown here is derived from an EMBL/GenBank/DDBJ whole genome shotgun (WGS) entry which is preliminary data.</text>
</comment>
<gene>
    <name evidence="2" type="ORF">C5Y98_18530</name>
</gene>
<dbReference type="AlphaFoldDB" id="A0A2S8FLU7"/>
<protein>
    <recommendedName>
        <fullName evidence="4">YHS domain-containing protein</fullName>
    </recommendedName>
</protein>